<dbReference type="EMBL" id="UIDG01000479">
    <property type="protein sequence ID" value="SUS07918.1"/>
    <property type="molecule type" value="Genomic_DNA"/>
</dbReference>
<dbReference type="SUPFAM" id="SSF52402">
    <property type="entry name" value="Adenine nucleotide alpha hydrolases-like"/>
    <property type="match status" value="2"/>
</dbReference>
<protein>
    <submittedName>
        <fullName evidence="1">Putative Universal stress protein family protein</fullName>
    </submittedName>
</protein>
<reference evidence="1" key="1">
    <citation type="submission" date="2018-07" db="EMBL/GenBank/DDBJ databases">
        <authorList>
            <person name="Quirk P.G."/>
            <person name="Krulwich T.A."/>
        </authorList>
    </citation>
    <scope>NUCLEOTIDE SEQUENCE</scope>
</reference>
<organism evidence="1">
    <name type="scientific">metagenome</name>
    <dbReference type="NCBI Taxonomy" id="256318"/>
    <lineage>
        <taxon>unclassified sequences</taxon>
        <taxon>metagenomes</taxon>
    </lineage>
</organism>
<dbReference type="Gene3D" id="3.40.50.12370">
    <property type="match status" value="1"/>
</dbReference>
<dbReference type="AlphaFoldDB" id="A0A380TIB3"/>
<accession>A0A380TIB3</accession>
<sequence>MRIRDIVVHIDATAAANGRIELACGLARRHGARLLGLFTHAGKTTLGLAPAHQPALLTQGARVAEATFRRIAGAFEIETGWMVEPAAAESAVAQGVIVQAREADLTVLGQPDPRETASGVPSDLIEQTVSHAGRPVLVVPYAGQFQGIGRRVVIAWNGSREAARAVADALPLIDGAEAVSVLSLRAKAAGRLTAAAPLEGIVAHLTRHGLPAAPDRLVFEANAIEAAERLLSHLADAGADLLVLGAAGRGRAAPGMKRSLTSGILARMTTPVLLSY</sequence>
<evidence type="ECO:0000313" key="1">
    <source>
        <dbReference type="EMBL" id="SUS07918.1"/>
    </source>
</evidence>
<proteinExistence type="predicted"/>
<name>A0A380TIB3_9ZZZZ</name>
<gene>
    <name evidence="1" type="ORF">DF3PB_530011</name>
</gene>